<sequence length="344" mass="39638">MDNYILIERHGHAGGTCRQPEIVQYLEHCADKYGVRRRKKLWQVTTKTNDEEKQIFTRVGVGATRPLSSAAYPKDIPGIDTCEAVVGTGASAIQVVPEIQQMNVSQLLVFQRTLLWIVPRVDRTITQWEKNLLARFPIVKKFIRRSLYWSREALVLSFVYRWSLRFINQALVISNLEREIKDVELRRKVTATWDFECKRALISSDWYPTLQKPNTHPVDIIVRATGFEAQQFALPIYGIDGCALAEQWSDTMKAYRAMTEPNFPNLFVLLGPKSRLGHSSVTIMLEAQLKYITEALLYTFENSLGSIEIKDGGRHSWSRNVDGVVTTIRHDFTWIYHENCTLEK</sequence>
<dbReference type="SUPFAM" id="SSF51905">
    <property type="entry name" value="FAD/NAD(P)-binding domain"/>
    <property type="match status" value="1"/>
</dbReference>
<protein>
    <submittedName>
        <fullName evidence="2">Uncharacterized protein</fullName>
    </submittedName>
</protein>
<dbReference type="PANTHER" id="PTHR42877">
    <property type="entry name" value="L-ORNITHINE N(5)-MONOOXYGENASE-RELATED"/>
    <property type="match status" value="1"/>
</dbReference>
<dbReference type="EMBL" id="CAJOBQ010002212">
    <property type="protein sequence ID" value="CAF4546156.1"/>
    <property type="molecule type" value="Genomic_DNA"/>
</dbReference>
<evidence type="ECO:0000256" key="1">
    <source>
        <dbReference type="ARBA" id="ARBA00010139"/>
    </source>
</evidence>
<reference evidence="2" key="1">
    <citation type="submission" date="2021-02" db="EMBL/GenBank/DDBJ databases">
        <authorList>
            <person name="Nowell W R."/>
        </authorList>
    </citation>
    <scope>NUCLEOTIDE SEQUENCE</scope>
</reference>
<dbReference type="AlphaFoldDB" id="A0A820YCW5"/>
<gene>
    <name evidence="2" type="ORF">TSG867_LOCUS24326</name>
</gene>
<dbReference type="InterPro" id="IPR036188">
    <property type="entry name" value="FAD/NAD-bd_sf"/>
</dbReference>
<comment type="caution">
    <text evidence="2">The sequence shown here is derived from an EMBL/GenBank/DDBJ whole genome shotgun (WGS) entry which is preliminary data.</text>
</comment>
<evidence type="ECO:0000313" key="2">
    <source>
        <dbReference type="EMBL" id="CAF4546156.1"/>
    </source>
</evidence>
<comment type="similarity">
    <text evidence="1">Belongs to the FAD-binding monooxygenase family.</text>
</comment>
<accession>A0A820YCW5</accession>
<dbReference type="InterPro" id="IPR051209">
    <property type="entry name" value="FAD-bind_Monooxygenase_sf"/>
</dbReference>
<organism evidence="2 3">
    <name type="scientific">Rotaria socialis</name>
    <dbReference type="NCBI Taxonomy" id="392032"/>
    <lineage>
        <taxon>Eukaryota</taxon>
        <taxon>Metazoa</taxon>
        <taxon>Spiralia</taxon>
        <taxon>Gnathifera</taxon>
        <taxon>Rotifera</taxon>
        <taxon>Eurotatoria</taxon>
        <taxon>Bdelloidea</taxon>
        <taxon>Philodinida</taxon>
        <taxon>Philodinidae</taxon>
        <taxon>Rotaria</taxon>
    </lineage>
</organism>
<dbReference type="PANTHER" id="PTHR42877:SF4">
    <property type="entry name" value="FAD_NAD(P)-BINDING DOMAIN-CONTAINING PROTEIN-RELATED"/>
    <property type="match status" value="1"/>
</dbReference>
<proteinExistence type="inferred from homology"/>
<dbReference type="Gene3D" id="3.50.50.60">
    <property type="entry name" value="FAD/NAD(P)-binding domain"/>
    <property type="match status" value="1"/>
</dbReference>
<evidence type="ECO:0000313" key="3">
    <source>
        <dbReference type="Proteomes" id="UP000663862"/>
    </source>
</evidence>
<dbReference type="Proteomes" id="UP000663862">
    <property type="component" value="Unassembled WGS sequence"/>
</dbReference>
<name>A0A820YCW5_9BILA</name>